<dbReference type="GO" id="GO:0005737">
    <property type="term" value="C:cytoplasm"/>
    <property type="evidence" value="ECO:0007669"/>
    <property type="project" value="TreeGrafter"/>
</dbReference>
<dbReference type="PROSITE" id="PS51354">
    <property type="entry name" value="GLUTAREDOXIN_2"/>
    <property type="match status" value="1"/>
</dbReference>
<dbReference type="InterPro" id="IPR002109">
    <property type="entry name" value="Glutaredoxin"/>
</dbReference>
<dbReference type="Pfam" id="PF00462">
    <property type="entry name" value="Glutaredoxin"/>
    <property type="match status" value="1"/>
</dbReference>
<dbReference type="Gene3D" id="3.40.30.10">
    <property type="entry name" value="Glutaredoxin"/>
    <property type="match status" value="1"/>
</dbReference>
<evidence type="ECO:0000313" key="4">
    <source>
        <dbReference type="Proteomes" id="UP000807342"/>
    </source>
</evidence>
<sequence length="215" mass="24275">MSLLRRTSARLFVLFCVLLALAWSFGFSWELPESWKDTGIMTSSRARIAQAFSTKKVSVDEIYGLLHLVTGDSDESQHVLTNKVELDPTKPITLDVYAAGSKNLNWDKEMKRLNTEFPVVVFSKTYCPYSKKAKNLLATYDLEPPVKVIEVDLRDDWNVLKALLTRLTHHSTFPNIIVRGKSLGGSDDLQALHATKSLVDVFKKAGVYVRNKNNQ</sequence>
<keyword evidence="4" id="KW-1185">Reference proteome</keyword>
<dbReference type="InterPro" id="IPR014025">
    <property type="entry name" value="Glutaredoxin_subgr"/>
</dbReference>
<reference evidence="3" key="1">
    <citation type="submission" date="2020-11" db="EMBL/GenBank/DDBJ databases">
        <authorList>
            <consortium name="DOE Joint Genome Institute"/>
            <person name="Ahrendt S."/>
            <person name="Riley R."/>
            <person name="Andreopoulos W."/>
            <person name="Labutti K."/>
            <person name="Pangilinan J."/>
            <person name="Ruiz-Duenas F.J."/>
            <person name="Barrasa J.M."/>
            <person name="Sanchez-Garcia M."/>
            <person name="Camarero S."/>
            <person name="Miyauchi S."/>
            <person name="Serrano A."/>
            <person name="Linde D."/>
            <person name="Babiker R."/>
            <person name="Drula E."/>
            <person name="Ayuso-Fernandez I."/>
            <person name="Pacheco R."/>
            <person name="Padilla G."/>
            <person name="Ferreira P."/>
            <person name="Barriuso J."/>
            <person name="Kellner H."/>
            <person name="Castanera R."/>
            <person name="Alfaro M."/>
            <person name="Ramirez L."/>
            <person name="Pisabarro A.G."/>
            <person name="Kuo A."/>
            <person name="Tritt A."/>
            <person name="Lipzen A."/>
            <person name="He G."/>
            <person name="Yan M."/>
            <person name="Ng V."/>
            <person name="Cullen D."/>
            <person name="Martin F."/>
            <person name="Rosso M.-N."/>
            <person name="Henrissat B."/>
            <person name="Hibbett D."/>
            <person name="Martinez A.T."/>
            <person name="Grigoriev I.V."/>
        </authorList>
    </citation>
    <scope>NUCLEOTIDE SEQUENCE</scope>
    <source>
        <strain evidence="3">MF-IS2</strain>
    </source>
</reference>
<dbReference type="SUPFAM" id="SSF52833">
    <property type="entry name" value="Thioredoxin-like"/>
    <property type="match status" value="1"/>
</dbReference>
<feature type="chain" id="PRO_5040381024" evidence="1">
    <location>
        <begin position="25"/>
        <end position="215"/>
    </location>
</feature>
<evidence type="ECO:0000259" key="2">
    <source>
        <dbReference type="Pfam" id="PF00462"/>
    </source>
</evidence>
<dbReference type="PANTHER" id="PTHR45694">
    <property type="entry name" value="GLUTAREDOXIN 2"/>
    <property type="match status" value="1"/>
</dbReference>
<name>A0A9P6BY57_9AGAR</name>
<organism evidence="3 4">
    <name type="scientific">Macrolepiota fuliginosa MF-IS2</name>
    <dbReference type="NCBI Taxonomy" id="1400762"/>
    <lineage>
        <taxon>Eukaryota</taxon>
        <taxon>Fungi</taxon>
        <taxon>Dikarya</taxon>
        <taxon>Basidiomycota</taxon>
        <taxon>Agaricomycotina</taxon>
        <taxon>Agaricomycetes</taxon>
        <taxon>Agaricomycetidae</taxon>
        <taxon>Agaricales</taxon>
        <taxon>Agaricineae</taxon>
        <taxon>Agaricaceae</taxon>
        <taxon>Macrolepiota</taxon>
    </lineage>
</organism>
<dbReference type="CDD" id="cd03419">
    <property type="entry name" value="GRX_GRXh_1_2_like"/>
    <property type="match status" value="1"/>
</dbReference>
<evidence type="ECO:0000256" key="1">
    <source>
        <dbReference type="SAM" id="SignalP"/>
    </source>
</evidence>
<dbReference type="InterPro" id="IPR036249">
    <property type="entry name" value="Thioredoxin-like_sf"/>
</dbReference>
<dbReference type="AlphaFoldDB" id="A0A9P6BY57"/>
<dbReference type="GO" id="GO:0015038">
    <property type="term" value="F:glutathione disulfide oxidoreductase activity"/>
    <property type="evidence" value="ECO:0007669"/>
    <property type="project" value="TreeGrafter"/>
</dbReference>
<accession>A0A9P6BY57</accession>
<dbReference type="EMBL" id="MU151348">
    <property type="protein sequence ID" value="KAF9444771.1"/>
    <property type="molecule type" value="Genomic_DNA"/>
</dbReference>
<protein>
    <submittedName>
        <fullName evidence="3">Thioredoxin-like protein</fullName>
    </submittedName>
</protein>
<comment type="caution">
    <text evidence="3">The sequence shown here is derived from an EMBL/GenBank/DDBJ whole genome shotgun (WGS) entry which is preliminary data.</text>
</comment>
<evidence type="ECO:0000313" key="3">
    <source>
        <dbReference type="EMBL" id="KAF9444771.1"/>
    </source>
</evidence>
<feature type="domain" description="Glutaredoxin" evidence="2">
    <location>
        <begin position="119"/>
        <end position="181"/>
    </location>
</feature>
<keyword evidence="1" id="KW-0732">Signal</keyword>
<dbReference type="GO" id="GO:0034599">
    <property type="term" value="P:cellular response to oxidative stress"/>
    <property type="evidence" value="ECO:0007669"/>
    <property type="project" value="TreeGrafter"/>
</dbReference>
<dbReference type="OrthoDB" id="423313at2759"/>
<dbReference type="PANTHER" id="PTHR45694:SF18">
    <property type="entry name" value="GLUTAREDOXIN-1-RELATED"/>
    <property type="match status" value="1"/>
</dbReference>
<gene>
    <name evidence="3" type="ORF">P691DRAFT_806652</name>
</gene>
<dbReference type="PRINTS" id="PR00160">
    <property type="entry name" value="GLUTAREDOXIN"/>
</dbReference>
<feature type="signal peptide" evidence="1">
    <location>
        <begin position="1"/>
        <end position="24"/>
    </location>
</feature>
<dbReference type="Proteomes" id="UP000807342">
    <property type="component" value="Unassembled WGS sequence"/>
</dbReference>
<proteinExistence type="predicted"/>